<evidence type="ECO:0000256" key="2">
    <source>
        <dbReference type="ARBA" id="ARBA00034617"/>
    </source>
</evidence>
<evidence type="ECO:0000313" key="6">
    <source>
        <dbReference type="EMBL" id="KAK6218092.1"/>
    </source>
</evidence>
<comment type="similarity">
    <text evidence="1">Belongs to the helicase family. RecQ subfamily.</text>
</comment>
<dbReference type="PROSITE" id="PS51194">
    <property type="entry name" value="HELICASE_CTER"/>
    <property type="match status" value="1"/>
</dbReference>
<dbReference type="InterPro" id="IPR027417">
    <property type="entry name" value="P-loop_NTPase"/>
</dbReference>
<evidence type="ECO:0000256" key="4">
    <source>
        <dbReference type="SAM" id="MobiDB-lite"/>
    </source>
</evidence>
<dbReference type="SUPFAM" id="SSF52540">
    <property type="entry name" value="P-loop containing nucleoside triphosphate hydrolases"/>
    <property type="match status" value="1"/>
</dbReference>
<evidence type="ECO:0000259" key="5">
    <source>
        <dbReference type="PROSITE" id="PS51194"/>
    </source>
</evidence>
<dbReference type="GO" id="GO:0000724">
    <property type="term" value="P:double-strand break repair via homologous recombination"/>
    <property type="evidence" value="ECO:0007669"/>
    <property type="project" value="TreeGrafter"/>
</dbReference>
<accession>A0AAV9TD83</accession>
<feature type="compositionally biased region" description="Basic and acidic residues" evidence="4">
    <location>
        <begin position="171"/>
        <end position="180"/>
    </location>
</feature>
<name>A0AAV9TD83_9PEZI</name>
<proteinExistence type="inferred from homology"/>
<comment type="catalytic activity">
    <reaction evidence="2">
        <text>Couples ATP hydrolysis with the unwinding of duplex DNA by translocating in the 3'-5' direction.</text>
        <dbReference type="EC" id="5.6.2.4"/>
    </reaction>
</comment>
<dbReference type="PANTHER" id="PTHR13710">
    <property type="entry name" value="DNA HELICASE RECQ FAMILY MEMBER"/>
    <property type="match status" value="1"/>
</dbReference>
<evidence type="ECO:0000313" key="8">
    <source>
        <dbReference type="EMBL" id="KAK6225098.1"/>
    </source>
</evidence>
<evidence type="ECO:0000313" key="9">
    <source>
        <dbReference type="Proteomes" id="UP001327957"/>
    </source>
</evidence>
<evidence type="ECO:0000256" key="3">
    <source>
        <dbReference type="ARBA" id="ARBA00034808"/>
    </source>
</evidence>
<dbReference type="EMBL" id="JASAOK010000011">
    <property type="protein sequence ID" value="KAK6225098.1"/>
    <property type="molecule type" value="Genomic_DNA"/>
</dbReference>
<dbReference type="SMART" id="SM00490">
    <property type="entry name" value="HELICc"/>
    <property type="match status" value="1"/>
</dbReference>
<dbReference type="EMBL" id="JASAOK010000035">
    <property type="protein sequence ID" value="KAK6218092.1"/>
    <property type="molecule type" value="Genomic_DNA"/>
</dbReference>
<dbReference type="GO" id="GO:0009378">
    <property type="term" value="F:four-way junction helicase activity"/>
    <property type="evidence" value="ECO:0007669"/>
    <property type="project" value="TreeGrafter"/>
</dbReference>
<gene>
    <name evidence="8" type="ORF">QIS74_02556</name>
    <name evidence="7" type="ORF">QIS74_04751</name>
    <name evidence="6" type="ORF">QIS74_06578</name>
</gene>
<dbReference type="GO" id="GO:0043138">
    <property type="term" value="F:3'-5' DNA helicase activity"/>
    <property type="evidence" value="ECO:0007669"/>
    <property type="project" value="UniProtKB-EC"/>
</dbReference>
<dbReference type="AlphaFoldDB" id="A0AAV9TD83"/>
<sequence>MAKALGCPAFYSSIDTTEGKASRLQAWREGDGAEGGVVVATNALGLGIDVPDVRLVVHAGMPRRLRDFVQESGRGGRDGRTSTSVVVCSRAVMEEKDRARRGGQAGEKQREESTRMFVSGEVCRRMVLDEVMDGRMDRSGCEEGEEACDVCQPKAQETTQGRAGDGTGDGAEGRGGDEGNIRATFESSQQAGRFRQWQARDDRRQSGKEAERFKGQLARWARRCAYCGVRRRDGEEHAFRECPGQGEKAWQQTEQYRQQIEEAMFGKRRLADFSGCFHCGLPQEWCRRWKASGEDGGRFTMTEGALCQYKGVLVEMFAAATIQAGPEAYEETVKVMRKADGLDEWAASEEEVYEWFGRQIEWGGVQASKLCQLTSQLWQKTEEKKRRG</sequence>
<dbReference type="Proteomes" id="UP001327957">
    <property type="component" value="Unassembled WGS sequence"/>
</dbReference>
<dbReference type="Pfam" id="PF00271">
    <property type="entry name" value="Helicase_C"/>
    <property type="match status" value="1"/>
</dbReference>
<evidence type="ECO:0000256" key="1">
    <source>
        <dbReference type="ARBA" id="ARBA00005446"/>
    </source>
</evidence>
<evidence type="ECO:0000313" key="7">
    <source>
        <dbReference type="EMBL" id="KAK6221458.1"/>
    </source>
</evidence>
<comment type="caution">
    <text evidence="6">The sequence shown here is derived from an EMBL/GenBank/DDBJ whole genome shotgun (WGS) entry which is preliminary data.</text>
</comment>
<protein>
    <recommendedName>
        <fullName evidence="3">DNA 3'-5' helicase</fullName>
        <ecNumber evidence="3">5.6.2.4</ecNumber>
    </recommendedName>
</protein>
<dbReference type="GO" id="GO:0005694">
    <property type="term" value="C:chromosome"/>
    <property type="evidence" value="ECO:0007669"/>
    <property type="project" value="TreeGrafter"/>
</dbReference>
<feature type="compositionally biased region" description="Basic and acidic residues" evidence="4">
    <location>
        <begin position="198"/>
        <end position="210"/>
    </location>
</feature>
<dbReference type="PANTHER" id="PTHR13710:SF154">
    <property type="entry name" value="RECQ HELICASE, PUTATIVE (AFU_ORTHOLOGUE AFUA_6G14720)-RELATED"/>
    <property type="match status" value="1"/>
</dbReference>
<feature type="domain" description="Helicase C-terminal" evidence="5">
    <location>
        <begin position="1"/>
        <end position="122"/>
    </location>
</feature>
<dbReference type="EC" id="5.6.2.4" evidence="3"/>
<feature type="region of interest" description="Disordered" evidence="4">
    <location>
        <begin position="154"/>
        <end position="210"/>
    </location>
</feature>
<reference evidence="6 9" key="1">
    <citation type="submission" date="2023-04" db="EMBL/GenBank/DDBJ databases">
        <title>Colletotrichum tabacum stain YC1 causing leaf anthracnose on Nicotiana tabacum(L.) cv.</title>
        <authorList>
            <person name="Ji Z."/>
            <person name="Wang M."/>
            <person name="Zhang J."/>
            <person name="Wang N."/>
            <person name="Zhou Z."/>
        </authorList>
    </citation>
    <scope>NUCLEOTIDE SEQUENCE [LARGE SCALE GENOMIC DNA]</scope>
    <source>
        <strain evidence="6 9">YC1</strain>
    </source>
</reference>
<dbReference type="Gene3D" id="3.40.50.300">
    <property type="entry name" value="P-loop containing nucleotide triphosphate hydrolases"/>
    <property type="match status" value="1"/>
</dbReference>
<dbReference type="EMBL" id="JASAOK010000021">
    <property type="protein sequence ID" value="KAK6221458.1"/>
    <property type="molecule type" value="Genomic_DNA"/>
</dbReference>
<dbReference type="GO" id="GO:0005737">
    <property type="term" value="C:cytoplasm"/>
    <property type="evidence" value="ECO:0007669"/>
    <property type="project" value="TreeGrafter"/>
</dbReference>
<keyword evidence="9" id="KW-1185">Reference proteome</keyword>
<organism evidence="6 9">
    <name type="scientific">Colletotrichum tabaci</name>
    <dbReference type="NCBI Taxonomy" id="1209068"/>
    <lineage>
        <taxon>Eukaryota</taxon>
        <taxon>Fungi</taxon>
        <taxon>Dikarya</taxon>
        <taxon>Ascomycota</taxon>
        <taxon>Pezizomycotina</taxon>
        <taxon>Sordariomycetes</taxon>
        <taxon>Hypocreomycetidae</taxon>
        <taxon>Glomerellales</taxon>
        <taxon>Glomerellaceae</taxon>
        <taxon>Colletotrichum</taxon>
        <taxon>Colletotrichum destructivum species complex</taxon>
    </lineage>
</organism>
<dbReference type="InterPro" id="IPR001650">
    <property type="entry name" value="Helicase_C-like"/>
</dbReference>